<keyword evidence="4" id="KW-0805">Transcription regulation</keyword>
<dbReference type="Pfam" id="PF00320">
    <property type="entry name" value="GATA"/>
    <property type="match status" value="1"/>
</dbReference>
<dbReference type="VEuPathDB" id="AmoebaDB:ACA1_392140"/>
<evidence type="ECO:0000313" key="10">
    <source>
        <dbReference type="Proteomes" id="UP000011083"/>
    </source>
</evidence>
<keyword evidence="5" id="KW-0804">Transcription</keyword>
<keyword evidence="2 6" id="KW-0863">Zinc-finger</keyword>
<dbReference type="KEGG" id="acan:ACA1_392140"/>
<dbReference type="SUPFAM" id="SSF57716">
    <property type="entry name" value="Glucocorticoid receptor-like (DNA-binding domain)"/>
    <property type="match status" value="1"/>
</dbReference>
<dbReference type="Proteomes" id="UP000011083">
    <property type="component" value="Unassembled WGS sequence"/>
</dbReference>
<reference evidence="9 10" key="1">
    <citation type="journal article" date="2013" name="Genome Biol.">
        <title>Genome of Acanthamoeba castellanii highlights extensive lateral gene transfer and early evolution of tyrosine kinase signaling.</title>
        <authorList>
            <person name="Clarke M."/>
            <person name="Lohan A.J."/>
            <person name="Liu B."/>
            <person name="Lagkouvardos I."/>
            <person name="Roy S."/>
            <person name="Zafar N."/>
            <person name="Bertelli C."/>
            <person name="Schilde C."/>
            <person name="Kianianmomeni A."/>
            <person name="Burglin T.R."/>
            <person name="Frech C."/>
            <person name="Turcotte B."/>
            <person name="Kopec K.O."/>
            <person name="Synnott J.M."/>
            <person name="Choo C."/>
            <person name="Paponov I."/>
            <person name="Finkler A."/>
            <person name="Soon Heng Tan C."/>
            <person name="Hutchins A.P."/>
            <person name="Weinmeier T."/>
            <person name="Rattei T."/>
            <person name="Chu J.S."/>
            <person name="Gimenez G."/>
            <person name="Irimia M."/>
            <person name="Rigden D.J."/>
            <person name="Fitzpatrick D.A."/>
            <person name="Lorenzo-Morales J."/>
            <person name="Bateman A."/>
            <person name="Chiu C.H."/>
            <person name="Tang P."/>
            <person name="Hegemann P."/>
            <person name="Fromm H."/>
            <person name="Raoult D."/>
            <person name="Greub G."/>
            <person name="Miranda-Saavedra D."/>
            <person name="Chen N."/>
            <person name="Nash P."/>
            <person name="Ginger M.L."/>
            <person name="Horn M."/>
            <person name="Schaap P."/>
            <person name="Caler L."/>
            <person name="Loftus B."/>
        </authorList>
    </citation>
    <scope>NUCLEOTIDE SEQUENCE [LARGE SCALE GENOMIC DNA]</scope>
    <source>
        <strain evidence="9 10">Neff</strain>
    </source>
</reference>
<feature type="domain" description="GATA-type" evidence="8">
    <location>
        <begin position="191"/>
        <end position="226"/>
    </location>
</feature>
<dbReference type="OrthoDB" id="2162994at2759"/>
<name>L8GPF8_ACACF</name>
<gene>
    <name evidence="9" type="ORF">ACA1_392140</name>
</gene>
<dbReference type="GO" id="GO:0006355">
    <property type="term" value="P:regulation of DNA-templated transcription"/>
    <property type="evidence" value="ECO:0007669"/>
    <property type="project" value="InterPro"/>
</dbReference>
<evidence type="ECO:0000259" key="8">
    <source>
        <dbReference type="PROSITE" id="PS50114"/>
    </source>
</evidence>
<feature type="compositionally biased region" description="Low complexity" evidence="7">
    <location>
        <begin position="126"/>
        <end position="135"/>
    </location>
</feature>
<evidence type="ECO:0000256" key="6">
    <source>
        <dbReference type="PROSITE-ProRule" id="PRU00094"/>
    </source>
</evidence>
<keyword evidence="10" id="KW-1185">Reference proteome</keyword>
<feature type="region of interest" description="Disordered" evidence="7">
    <location>
        <begin position="126"/>
        <end position="198"/>
    </location>
</feature>
<dbReference type="AlphaFoldDB" id="L8GPF8"/>
<evidence type="ECO:0000256" key="7">
    <source>
        <dbReference type="SAM" id="MobiDB-lite"/>
    </source>
</evidence>
<protein>
    <submittedName>
        <fullName evidence="9">GATA zinc finger domain containing protein</fullName>
    </submittedName>
</protein>
<dbReference type="PANTHER" id="PTHR47172:SF24">
    <property type="entry name" value="GATA ZINC FINGER DOMAIN-CONTAINING PROTEIN 14-RELATED"/>
    <property type="match status" value="1"/>
</dbReference>
<dbReference type="Gene3D" id="3.30.50.10">
    <property type="entry name" value="Erythroid Transcription Factor GATA-1, subunit A"/>
    <property type="match status" value="1"/>
</dbReference>
<evidence type="ECO:0000313" key="9">
    <source>
        <dbReference type="EMBL" id="ELR14802.1"/>
    </source>
</evidence>
<evidence type="ECO:0000256" key="2">
    <source>
        <dbReference type="ARBA" id="ARBA00022771"/>
    </source>
</evidence>
<sequence length="311" mass="33513">MHHHPHSGLPLQPQLHQLHLRPTSTPAHLHNNNNSPPQPSSSFLSGLHQQVPPAAMASAGKAAIFTTIANMARQVCTVSEKAAKEGVLGGLDYVLLQSLGYAIAQHVSLIELPPVSTSAVQPLTAPTSTLRASSPPSSPPHVAVDVRTSSKRKPEPSTSSSTSTSSPTTKKKRKEEAALATSSPSPNTSDDEPIKRCRDCGRTKTNQWRSGPEGMSTLCNACGMRYTRRMKRQVGVPALSPNVTRRNSVLDSPLCGHDSDHGLSPVSSPLPFGHHHQLLQHSPMLDDSSPSPNLHHHQQQEKRSNLYNLLN</sequence>
<dbReference type="GeneID" id="14915316"/>
<dbReference type="GO" id="GO:0008270">
    <property type="term" value="F:zinc ion binding"/>
    <property type="evidence" value="ECO:0007669"/>
    <property type="project" value="UniProtKB-KW"/>
</dbReference>
<evidence type="ECO:0000256" key="5">
    <source>
        <dbReference type="ARBA" id="ARBA00023163"/>
    </source>
</evidence>
<dbReference type="SMART" id="SM00401">
    <property type="entry name" value="ZnF_GATA"/>
    <property type="match status" value="1"/>
</dbReference>
<dbReference type="RefSeq" id="XP_004336815.1">
    <property type="nucleotide sequence ID" value="XM_004336767.1"/>
</dbReference>
<dbReference type="CDD" id="cd00202">
    <property type="entry name" value="ZnF_GATA"/>
    <property type="match status" value="1"/>
</dbReference>
<evidence type="ECO:0000256" key="3">
    <source>
        <dbReference type="ARBA" id="ARBA00022833"/>
    </source>
</evidence>
<dbReference type="PROSITE" id="PS00344">
    <property type="entry name" value="GATA_ZN_FINGER_1"/>
    <property type="match status" value="1"/>
</dbReference>
<keyword evidence="3" id="KW-0862">Zinc</keyword>
<dbReference type="InterPro" id="IPR013088">
    <property type="entry name" value="Znf_NHR/GATA"/>
</dbReference>
<evidence type="ECO:0000256" key="4">
    <source>
        <dbReference type="ARBA" id="ARBA00023015"/>
    </source>
</evidence>
<feature type="compositionally biased region" description="Low complexity" evidence="7">
    <location>
        <begin position="156"/>
        <end position="168"/>
    </location>
</feature>
<dbReference type="PANTHER" id="PTHR47172">
    <property type="entry name" value="OS01G0976800 PROTEIN"/>
    <property type="match status" value="1"/>
</dbReference>
<dbReference type="GO" id="GO:0043565">
    <property type="term" value="F:sequence-specific DNA binding"/>
    <property type="evidence" value="ECO:0007669"/>
    <property type="project" value="InterPro"/>
</dbReference>
<feature type="region of interest" description="Disordered" evidence="7">
    <location>
        <begin position="250"/>
        <end position="311"/>
    </location>
</feature>
<dbReference type="EMBL" id="KB008044">
    <property type="protein sequence ID" value="ELR14802.1"/>
    <property type="molecule type" value="Genomic_DNA"/>
</dbReference>
<proteinExistence type="predicted"/>
<dbReference type="InterPro" id="IPR000679">
    <property type="entry name" value="Znf_GATA"/>
</dbReference>
<dbReference type="PROSITE" id="PS50114">
    <property type="entry name" value="GATA_ZN_FINGER_2"/>
    <property type="match status" value="1"/>
</dbReference>
<accession>L8GPF8</accession>
<evidence type="ECO:0000256" key="1">
    <source>
        <dbReference type="ARBA" id="ARBA00022723"/>
    </source>
</evidence>
<keyword evidence="1" id="KW-0479">Metal-binding</keyword>
<feature type="region of interest" description="Disordered" evidence="7">
    <location>
        <begin position="24"/>
        <end position="48"/>
    </location>
</feature>
<organism evidence="9 10">
    <name type="scientific">Acanthamoeba castellanii (strain ATCC 30010 / Neff)</name>
    <dbReference type="NCBI Taxonomy" id="1257118"/>
    <lineage>
        <taxon>Eukaryota</taxon>
        <taxon>Amoebozoa</taxon>
        <taxon>Discosea</taxon>
        <taxon>Longamoebia</taxon>
        <taxon>Centramoebida</taxon>
        <taxon>Acanthamoebidae</taxon>
        <taxon>Acanthamoeba</taxon>
    </lineage>
</organism>